<dbReference type="Pfam" id="PF18809">
    <property type="entry name" value="PBECR1"/>
    <property type="match status" value="1"/>
</dbReference>
<dbReference type="AlphaFoldDB" id="A0A9Q4KQS9"/>
<dbReference type="InterPro" id="IPR041092">
    <property type="entry name" value="PBECR1"/>
</dbReference>
<sequence>MFYGKDLGDIDLVCGDIKIGLRKILDKHIDDF</sequence>
<feature type="domain" description="Phage-Barnase-EndoU-ColicinE5/D-RelE-like nuclease" evidence="1">
    <location>
        <begin position="2"/>
        <end position="32"/>
    </location>
</feature>
<reference evidence="2" key="1">
    <citation type="submission" date="2022-12" db="EMBL/GenBank/DDBJ databases">
        <title>Species Delineation and Comparative Genomics within the Campylobacter ureolyticus Complex.</title>
        <authorList>
            <person name="Maki J."/>
            <person name="Howard M."/>
            <person name="Connelly S."/>
            <person name="Hardy D.J."/>
            <person name="Cameron A."/>
        </authorList>
    </citation>
    <scope>NUCLEOTIDE SEQUENCE</scope>
    <source>
        <strain evidence="2">URMC_786</strain>
    </source>
</reference>
<accession>A0A9Q4KQS9</accession>
<evidence type="ECO:0000313" key="3">
    <source>
        <dbReference type="Proteomes" id="UP001075461"/>
    </source>
</evidence>
<protein>
    <recommendedName>
        <fullName evidence="1">Phage-Barnase-EndoU-ColicinE5/D-RelE-like nuclease domain-containing protein</fullName>
    </recommendedName>
</protein>
<organism evidence="2 3">
    <name type="scientific">Campylobacter ureolyticus</name>
    <dbReference type="NCBI Taxonomy" id="827"/>
    <lineage>
        <taxon>Bacteria</taxon>
        <taxon>Pseudomonadati</taxon>
        <taxon>Campylobacterota</taxon>
        <taxon>Epsilonproteobacteria</taxon>
        <taxon>Campylobacterales</taxon>
        <taxon>Campylobacteraceae</taxon>
        <taxon>Campylobacter</taxon>
    </lineage>
</organism>
<name>A0A9Q4KQS9_9BACT</name>
<evidence type="ECO:0000259" key="1">
    <source>
        <dbReference type="Pfam" id="PF18809"/>
    </source>
</evidence>
<comment type="caution">
    <text evidence="2">The sequence shown here is derived from an EMBL/GenBank/DDBJ whole genome shotgun (WGS) entry which is preliminary data.</text>
</comment>
<gene>
    <name evidence="2" type="ORF">O6B92_09580</name>
</gene>
<dbReference type="EMBL" id="JAPXGP010000023">
    <property type="protein sequence ID" value="MCZ6162570.1"/>
    <property type="molecule type" value="Genomic_DNA"/>
</dbReference>
<dbReference type="Proteomes" id="UP001075461">
    <property type="component" value="Unassembled WGS sequence"/>
</dbReference>
<evidence type="ECO:0000313" key="2">
    <source>
        <dbReference type="EMBL" id="MCZ6162570.1"/>
    </source>
</evidence>
<proteinExistence type="predicted"/>